<reference evidence="1" key="1">
    <citation type="journal article" date="2023" name="Mol. Phylogenet. Evol.">
        <title>Genome-scale phylogeny and comparative genomics of the fungal order Sordariales.</title>
        <authorList>
            <person name="Hensen N."/>
            <person name="Bonometti L."/>
            <person name="Westerberg I."/>
            <person name="Brannstrom I.O."/>
            <person name="Guillou S."/>
            <person name="Cros-Aarteil S."/>
            <person name="Calhoun S."/>
            <person name="Haridas S."/>
            <person name="Kuo A."/>
            <person name="Mondo S."/>
            <person name="Pangilinan J."/>
            <person name="Riley R."/>
            <person name="LaButti K."/>
            <person name="Andreopoulos B."/>
            <person name="Lipzen A."/>
            <person name="Chen C."/>
            <person name="Yan M."/>
            <person name="Daum C."/>
            <person name="Ng V."/>
            <person name="Clum A."/>
            <person name="Steindorff A."/>
            <person name="Ohm R.A."/>
            <person name="Martin F."/>
            <person name="Silar P."/>
            <person name="Natvig D.O."/>
            <person name="Lalanne C."/>
            <person name="Gautier V."/>
            <person name="Ament-Velasquez S.L."/>
            <person name="Kruys A."/>
            <person name="Hutchinson M.I."/>
            <person name="Powell A.J."/>
            <person name="Barry K."/>
            <person name="Miller A.N."/>
            <person name="Grigoriev I.V."/>
            <person name="Debuchy R."/>
            <person name="Gladieux P."/>
            <person name="Hiltunen Thoren M."/>
            <person name="Johannesson H."/>
        </authorList>
    </citation>
    <scope>NUCLEOTIDE SEQUENCE</scope>
    <source>
        <strain evidence="1">CBS 626.80</strain>
    </source>
</reference>
<comment type="caution">
    <text evidence="1">The sequence shown here is derived from an EMBL/GenBank/DDBJ whole genome shotgun (WGS) entry which is preliminary data.</text>
</comment>
<organism evidence="1 2">
    <name type="scientific">Pseudoneurospora amorphoporcata</name>
    <dbReference type="NCBI Taxonomy" id="241081"/>
    <lineage>
        <taxon>Eukaryota</taxon>
        <taxon>Fungi</taxon>
        <taxon>Dikarya</taxon>
        <taxon>Ascomycota</taxon>
        <taxon>Pezizomycotina</taxon>
        <taxon>Sordariomycetes</taxon>
        <taxon>Sordariomycetidae</taxon>
        <taxon>Sordariales</taxon>
        <taxon>Sordariaceae</taxon>
        <taxon>Pseudoneurospora</taxon>
    </lineage>
</organism>
<name>A0AAN6NV82_9PEZI</name>
<accession>A0AAN6NV82</accession>
<keyword evidence="2" id="KW-1185">Reference proteome</keyword>
<sequence>MIQCYWRIRIRTRDPKLETSVAQNQGETKELGDSKRNYKPRYRHLEVAWADGGILMGKARVDTCRDPSKLDPLSFTEYEWSE</sequence>
<proteinExistence type="predicted"/>
<dbReference type="AlphaFoldDB" id="A0AAN6NV82"/>
<dbReference type="EMBL" id="MU859176">
    <property type="protein sequence ID" value="KAK3950472.1"/>
    <property type="molecule type" value="Genomic_DNA"/>
</dbReference>
<evidence type="ECO:0000313" key="1">
    <source>
        <dbReference type="EMBL" id="KAK3950472.1"/>
    </source>
</evidence>
<reference evidence="1" key="2">
    <citation type="submission" date="2023-06" db="EMBL/GenBank/DDBJ databases">
        <authorList>
            <consortium name="Lawrence Berkeley National Laboratory"/>
            <person name="Mondo S.J."/>
            <person name="Hensen N."/>
            <person name="Bonometti L."/>
            <person name="Westerberg I."/>
            <person name="Brannstrom I.O."/>
            <person name="Guillou S."/>
            <person name="Cros-Aarteil S."/>
            <person name="Calhoun S."/>
            <person name="Haridas S."/>
            <person name="Kuo A."/>
            <person name="Pangilinan J."/>
            <person name="Riley R."/>
            <person name="Labutti K."/>
            <person name="Andreopoulos B."/>
            <person name="Lipzen A."/>
            <person name="Chen C."/>
            <person name="Yanf M."/>
            <person name="Daum C."/>
            <person name="Ng V."/>
            <person name="Clum A."/>
            <person name="Steindorff A."/>
            <person name="Ohm R."/>
            <person name="Martin F."/>
            <person name="Silar P."/>
            <person name="Natvig D."/>
            <person name="Lalanne C."/>
            <person name="Gautier V."/>
            <person name="Ament-Velasquez S.L."/>
            <person name="Kruys A."/>
            <person name="Hutchinson M.I."/>
            <person name="Powell A.J."/>
            <person name="Barry K."/>
            <person name="Miller A.N."/>
            <person name="Grigoriev I.V."/>
            <person name="Debuchy R."/>
            <person name="Gladieux P."/>
            <person name="Thoren M.H."/>
            <person name="Johannesson H."/>
        </authorList>
    </citation>
    <scope>NUCLEOTIDE SEQUENCE</scope>
    <source>
        <strain evidence="1">CBS 626.80</strain>
    </source>
</reference>
<evidence type="ECO:0000313" key="2">
    <source>
        <dbReference type="Proteomes" id="UP001303222"/>
    </source>
</evidence>
<protein>
    <submittedName>
        <fullName evidence="1">Uncharacterized protein</fullName>
    </submittedName>
</protein>
<gene>
    <name evidence="1" type="ORF">QBC32DRAFT_346457</name>
</gene>
<dbReference type="Proteomes" id="UP001303222">
    <property type="component" value="Unassembled WGS sequence"/>
</dbReference>